<keyword evidence="1" id="KW-0812">Transmembrane</keyword>
<evidence type="ECO:0000313" key="3">
    <source>
        <dbReference type="Proteomes" id="UP001519654"/>
    </source>
</evidence>
<feature type="transmembrane region" description="Helical" evidence="1">
    <location>
        <begin position="160"/>
        <end position="181"/>
    </location>
</feature>
<evidence type="ECO:0008006" key="4">
    <source>
        <dbReference type="Google" id="ProtNLM"/>
    </source>
</evidence>
<proteinExistence type="predicted"/>
<evidence type="ECO:0000256" key="1">
    <source>
        <dbReference type="SAM" id="Phobius"/>
    </source>
</evidence>
<sequence>MTTHEQQPRLGDRLLRYRADESLSGERAAARISAYVYGNILVFATLVPLSDEDVAHGHALTLTLGVAVSTYLAHVFAEIVGHNARAGASMTRADVIHELRDSTPIATSAVVPCLLLAAAWAGWIEGGNAIQISEVYLMIRIALIGFLVQRLRSERPSFRTLLAGVLLAVVAAGISLVKALLGH</sequence>
<feature type="transmembrane region" description="Helical" evidence="1">
    <location>
        <begin position="129"/>
        <end position="148"/>
    </location>
</feature>
<feature type="transmembrane region" description="Helical" evidence="1">
    <location>
        <begin position="102"/>
        <end position="123"/>
    </location>
</feature>
<reference evidence="2 3" key="1">
    <citation type="submission" date="2021-06" db="EMBL/GenBank/DDBJ databases">
        <title>Actinoplanes lichenicola sp. nov., and Actinoplanes ovalisporus sp. nov., isolated from lichen in Thailand.</title>
        <authorList>
            <person name="Saeng-In P."/>
            <person name="Kanchanasin P."/>
            <person name="Yuki M."/>
            <person name="Kudo T."/>
            <person name="Ohkuma M."/>
            <person name="Phongsopitanun W."/>
            <person name="Tanasupawat S."/>
        </authorList>
    </citation>
    <scope>NUCLEOTIDE SEQUENCE [LARGE SCALE GENOMIC DNA]</scope>
    <source>
        <strain evidence="2 3">NBRC 110975</strain>
    </source>
</reference>
<comment type="caution">
    <text evidence="2">The sequence shown here is derived from an EMBL/GenBank/DDBJ whole genome shotgun (WGS) entry which is preliminary data.</text>
</comment>
<evidence type="ECO:0000313" key="2">
    <source>
        <dbReference type="EMBL" id="MBU2666956.1"/>
    </source>
</evidence>
<dbReference type="Proteomes" id="UP001519654">
    <property type="component" value="Unassembled WGS sequence"/>
</dbReference>
<accession>A0ABS5YU15</accession>
<name>A0ABS5YU15_9ACTN</name>
<dbReference type="EMBL" id="JAHKKG010000008">
    <property type="protein sequence ID" value="MBU2666956.1"/>
    <property type="molecule type" value="Genomic_DNA"/>
</dbReference>
<organism evidence="2 3">
    <name type="scientific">Paractinoplanes bogorensis</name>
    <dbReference type="NCBI Taxonomy" id="1610840"/>
    <lineage>
        <taxon>Bacteria</taxon>
        <taxon>Bacillati</taxon>
        <taxon>Actinomycetota</taxon>
        <taxon>Actinomycetes</taxon>
        <taxon>Micromonosporales</taxon>
        <taxon>Micromonosporaceae</taxon>
        <taxon>Paractinoplanes</taxon>
    </lineage>
</organism>
<feature type="transmembrane region" description="Helical" evidence="1">
    <location>
        <begin position="28"/>
        <end position="47"/>
    </location>
</feature>
<keyword evidence="1" id="KW-0472">Membrane</keyword>
<dbReference type="RefSeq" id="WP_215791101.1">
    <property type="nucleotide sequence ID" value="NZ_JAHKKG010000008.1"/>
</dbReference>
<keyword evidence="1" id="KW-1133">Transmembrane helix</keyword>
<keyword evidence="3" id="KW-1185">Reference proteome</keyword>
<protein>
    <recommendedName>
        <fullName evidence="4">Integral membrane protein</fullName>
    </recommendedName>
</protein>
<feature type="transmembrane region" description="Helical" evidence="1">
    <location>
        <begin position="59"/>
        <end position="81"/>
    </location>
</feature>
<gene>
    <name evidence="2" type="ORF">KOI35_25935</name>
</gene>